<dbReference type="EMBL" id="JARKHS020004072">
    <property type="protein sequence ID" value="KAK8784951.1"/>
    <property type="molecule type" value="Genomic_DNA"/>
</dbReference>
<comment type="caution">
    <text evidence="2">The sequence shown here is derived from an EMBL/GenBank/DDBJ whole genome shotgun (WGS) entry which is preliminary data.</text>
</comment>
<evidence type="ECO:0000313" key="2">
    <source>
        <dbReference type="EMBL" id="KAK8784951.1"/>
    </source>
</evidence>
<sequence>MAPGQGRGSGHDTHLKSVSELADEELSGRFPESSSGELSLLYNALILPCCTSAALDGLNPTSPTRFQLQRAR</sequence>
<feature type="region of interest" description="Disordered" evidence="1">
    <location>
        <begin position="1"/>
        <end position="33"/>
    </location>
</feature>
<dbReference type="Proteomes" id="UP001321473">
    <property type="component" value="Unassembled WGS sequence"/>
</dbReference>
<keyword evidence="3" id="KW-1185">Reference proteome</keyword>
<evidence type="ECO:0000313" key="3">
    <source>
        <dbReference type="Proteomes" id="UP001321473"/>
    </source>
</evidence>
<organism evidence="2 3">
    <name type="scientific">Amblyomma americanum</name>
    <name type="common">Lone star tick</name>
    <dbReference type="NCBI Taxonomy" id="6943"/>
    <lineage>
        <taxon>Eukaryota</taxon>
        <taxon>Metazoa</taxon>
        <taxon>Ecdysozoa</taxon>
        <taxon>Arthropoda</taxon>
        <taxon>Chelicerata</taxon>
        <taxon>Arachnida</taxon>
        <taxon>Acari</taxon>
        <taxon>Parasitiformes</taxon>
        <taxon>Ixodida</taxon>
        <taxon>Ixodoidea</taxon>
        <taxon>Ixodidae</taxon>
        <taxon>Amblyomminae</taxon>
        <taxon>Amblyomma</taxon>
    </lineage>
</organism>
<accession>A0AAQ4FDZ8</accession>
<name>A0AAQ4FDZ8_AMBAM</name>
<dbReference type="AlphaFoldDB" id="A0AAQ4FDZ8"/>
<protein>
    <submittedName>
        <fullName evidence="2">Uncharacterized protein</fullName>
    </submittedName>
</protein>
<gene>
    <name evidence="2" type="ORF">V5799_008676</name>
</gene>
<reference evidence="2 3" key="1">
    <citation type="journal article" date="2023" name="Arcadia Sci">
        <title>De novo assembly of a long-read Amblyomma americanum tick genome.</title>
        <authorList>
            <person name="Chou S."/>
            <person name="Poskanzer K.E."/>
            <person name="Rollins M."/>
            <person name="Thuy-Boun P.S."/>
        </authorList>
    </citation>
    <scope>NUCLEOTIDE SEQUENCE [LARGE SCALE GENOMIC DNA]</scope>
    <source>
        <strain evidence="2">F_SG_1</strain>
        <tissue evidence="2">Salivary glands</tissue>
    </source>
</reference>
<proteinExistence type="predicted"/>
<evidence type="ECO:0000256" key="1">
    <source>
        <dbReference type="SAM" id="MobiDB-lite"/>
    </source>
</evidence>